<evidence type="ECO:0000313" key="2">
    <source>
        <dbReference type="Proteomes" id="UP000887013"/>
    </source>
</evidence>
<evidence type="ECO:0000313" key="1">
    <source>
        <dbReference type="EMBL" id="GFU33129.1"/>
    </source>
</evidence>
<organism evidence="1 2">
    <name type="scientific">Nephila pilipes</name>
    <name type="common">Giant wood spider</name>
    <name type="synonym">Nephila maculata</name>
    <dbReference type="NCBI Taxonomy" id="299642"/>
    <lineage>
        <taxon>Eukaryota</taxon>
        <taxon>Metazoa</taxon>
        <taxon>Ecdysozoa</taxon>
        <taxon>Arthropoda</taxon>
        <taxon>Chelicerata</taxon>
        <taxon>Arachnida</taxon>
        <taxon>Araneae</taxon>
        <taxon>Araneomorphae</taxon>
        <taxon>Entelegynae</taxon>
        <taxon>Araneoidea</taxon>
        <taxon>Nephilidae</taxon>
        <taxon>Nephila</taxon>
    </lineage>
</organism>
<dbReference type="OrthoDB" id="422540at2759"/>
<dbReference type="AlphaFoldDB" id="A0A8X6QMI8"/>
<accession>A0A8X6QMI8</accession>
<dbReference type="Proteomes" id="UP000887013">
    <property type="component" value="Unassembled WGS sequence"/>
</dbReference>
<protein>
    <submittedName>
        <fullName evidence="1">Uncharacterized protein</fullName>
    </submittedName>
</protein>
<reference evidence="1" key="1">
    <citation type="submission" date="2020-08" db="EMBL/GenBank/DDBJ databases">
        <title>Multicomponent nature underlies the extraordinary mechanical properties of spider dragline silk.</title>
        <authorList>
            <person name="Kono N."/>
            <person name="Nakamura H."/>
            <person name="Mori M."/>
            <person name="Yoshida Y."/>
            <person name="Ohtoshi R."/>
            <person name="Malay A.D."/>
            <person name="Moran D.A.P."/>
            <person name="Tomita M."/>
            <person name="Numata K."/>
            <person name="Arakawa K."/>
        </authorList>
    </citation>
    <scope>NUCLEOTIDE SEQUENCE</scope>
</reference>
<proteinExistence type="predicted"/>
<name>A0A8X6QMI8_NEPPI</name>
<sequence>MIMLSGPQYFPPYFWDFTPLQAITLEMNSAAPIRLAGEFLCPSRQNAHPPTFVGKLRESMQHFLPLTTRHHGQNMIFVSKDLITFSYIFCGQTP</sequence>
<comment type="caution">
    <text evidence="1">The sequence shown here is derived from an EMBL/GenBank/DDBJ whole genome shotgun (WGS) entry which is preliminary data.</text>
</comment>
<keyword evidence="2" id="KW-1185">Reference proteome</keyword>
<gene>
    <name evidence="1" type="ORF">NPIL_512431</name>
</gene>
<dbReference type="EMBL" id="BMAW01034015">
    <property type="protein sequence ID" value="GFU33129.1"/>
    <property type="molecule type" value="Genomic_DNA"/>
</dbReference>